<reference evidence="4" key="1">
    <citation type="submission" date="2024-06" db="EMBL/GenBank/DDBJ databases">
        <title>Radixoralia hellwigii gen. nov., sp nov., isolated from a root canal in the human oral cavity.</title>
        <authorList>
            <person name="Bartsch S."/>
            <person name="Wittmer A."/>
            <person name="Schulz A.-K."/>
            <person name="Neumann-Schaal M."/>
            <person name="Wolf J."/>
            <person name="Gronow S."/>
            <person name="Tennert C."/>
            <person name="Haecker G."/>
            <person name="Cieplik F."/>
            <person name="Al-Ahmad A."/>
        </authorList>
    </citation>
    <scope>NUCLEOTIDE SEQUENCE [LARGE SCALE GENOMIC DNA]</scope>
    <source>
        <strain evidence="4">Wk13</strain>
    </source>
</reference>
<evidence type="ECO:0008006" key="5">
    <source>
        <dbReference type="Google" id="ProtNLM"/>
    </source>
</evidence>
<dbReference type="EMBL" id="JBEUWX010000001">
    <property type="protein sequence ID" value="MFA9949084.1"/>
    <property type="molecule type" value="Genomic_DNA"/>
</dbReference>
<keyword evidence="2" id="KW-0812">Transmembrane</keyword>
<feature type="transmembrane region" description="Helical" evidence="2">
    <location>
        <begin position="99"/>
        <end position="117"/>
    </location>
</feature>
<feature type="transmembrane region" description="Helical" evidence="2">
    <location>
        <begin position="123"/>
        <end position="141"/>
    </location>
</feature>
<feature type="transmembrane region" description="Helical" evidence="2">
    <location>
        <begin position="270"/>
        <end position="286"/>
    </location>
</feature>
<dbReference type="RefSeq" id="WP_418890238.1">
    <property type="nucleotide sequence ID" value="NZ_JBEUWX010000001.1"/>
</dbReference>
<accession>A0ABV4UBN1</accession>
<comment type="caution">
    <text evidence="3">The sequence shown here is derived from an EMBL/GenBank/DDBJ whole genome shotgun (WGS) entry which is preliminary data.</text>
</comment>
<keyword evidence="4" id="KW-1185">Reference proteome</keyword>
<evidence type="ECO:0000256" key="1">
    <source>
        <dbReference type="SAM" id="MobiDB-lite"/>
    </source>
</evidence>
<organism evidence="3 4">
    <name type="scientific">Dentiradicibacter hellwigii</name>
    <dbReference type="NCBI Taxonomy" id="3149053"/>
    <lineage>
        <taxon>Bacteria</taxon>
        <taxon>Pseudomonadati</taxon>
        <taxon>Pseudomonadota</taxon>
        <taxon>Betaproteobacteria</taxon>
        <taxon>Rhodocyclales</taxon>
        <taxon>Rhodocyclaceae</taxon>
        <taxon>Dentiradicibacter</taxon>
    </lineage>
</organism>
<feature type="region of interest" description="Disordered" evidence="1">
    <location>
        <begin position="546"/>
        <end position="581"/>
    </location>
</feature>
<keyword evidence="2" id="KW-1133">Transmembrane helix</keyword>
<feature type="transmembrane region" description="Helical" evidence="2">
    <location>
        <begin position="213"/>
        <end position="232"/>
    </location>
</feature>
<feature type="transmembrane region" description="Helical" evidence="2">
    <location>
        <begin position="350"/>
        <end position="375"/>
    </location>
</feature>
<sequence length="581" mass="64177">MHIFADNSRFKGITLPPSGLALAVLLLLYIFIGLIGHDPWKHDDAITIGIVYDMASHGHWLLPHLAGQSYPDAPLYYWLGTGFVKAFSWLLPLHDAVRLTSGLCTLLALSLILQAARELYGKPFAAAAPLILAGSLGFLFHAHEAQPMLAALTAHTAAYWSLLLLPRRPGLATPVFAFSLTAAFLANGLLPTLTLLPAIVLTLCFSANRRRDAGLLLLGMVTSAILCTGWLWPLYRTAPDAAAAFLANELAQFTFGRPISINLMDYLNMLPWYAWPALPLAGWTLWTKRRTLTGRMLLLPLLAFLTTLLMLSVLAQARSASALLLLPPLVLLAVPGVFSLRRGAANAFDWFSMVTFSLFAAVAWIAWSALVFGWPERLARQAVRLEPGFVGHFDGMAFTFALILTVAWFWLIVTSPRSPVRGIMHWMSGLTLFWILVAVLWMPWIDYGKSYRPVSASLARVLPTVRSAHQFHCIANANLPPALLASLDYFDGIQTQALESKNGRRCDLLLLRGQPRDPDFITAAGWRMIWEGHRPSDRRDHEKLRLYQRGRRAKPTAALSDIASPETADDHSGGGRILSIP</sequence>
<feature type="transmembrane region" description="Helical" evidence="2">
    <location>
        <begin position="321"/>
        <end position="338"/>
    </location>
</feature>
<gene>
    <name evidence="3" type="ORF">ABCS64_01865</name>
</gene>
<evidence type="ECO:0000256" key="2">
    <source>
        <dbReference type="SAM" id="Phobius"/>
    </source>
</evidence>
<feature type="transmembrane region" description="Helical" evidence="2">
    <location>
        <begin position="425"/>
        <end position="444"/>
    </location>
</feature>
<proteinExistence type="predicted"/>
<feature type="transmembrane region" description="Helical" evidence="2">
    <location>
        <begin position="298"/>
        <end position="315"/>
    </location>
</feature>
<dbReference type="Proteomes" id="UP001574673">
    <property type="component" value="Unassembled WGS sequence"/>
</dbReference>
<keyword evidence="2" id="KW-0472">Membrane</keyword>
<protein>
    <recommendedName>
        <fullName evidence="5">Glycosyltransferase RgtA/B/C/D-like domain-containing protein</fullName>
    </recommendedName>
</protein>
<feature type="transmembrane region" description="Helical" evidence="2">
    <location>
        <begin position="395"/>
        <end position="413"/>
    </location>
</feature>
<name>A0ABV4UBN1_9RHOO</name>
<evidence type="ECO:0000313" key="3">
    <source>
        <dbReference type="EMBL" id="MFA9949084.1"/>
    </source>
</evidence>
<feature type="transmembrane region" description="Helical" evidence="2">
    <location>
        <begin position="12"/>
        <end position="35"/>
    </location>
</feature>
<evidence type="ECO:0000313" key="4">
    <source>
        <dbReference type="Proteomes" id="UP001574673"/>
    </source>
</evidence>
<feature type="transmembrane region" description="Helical" evidence="2">
    <location>
        <begin position="177"/>
        <end position="201"/>
    </location>
</feature>